<organism evidence="1 2">
    <name type="scientific">Abeliophyllum distichum</name>
    <dbReference type="NCBI Taxonomy" id="126358"/>
    <lineage>
        <taxon>Eukaryota</taxon>
        <taxon>Viridiplantae</taxon>
        <taxon>Streptophyta</taxon>
        <taxon>Embryophyta</taxon>
        <taxon>Tracheophyta</taxon>
        <taxon>Spermatophyta</taxon>
        <taxon>Magnoliopsida</taxon>
        <taxon>eudicotyledons</taxon>
        <taxon>Gunneridae</taxon>
        <taxon>Pentapetalae</taxon>
        <taxon>asterids</taxon>
        <taxon>lamiids</taxon>
        <taxon>Lamiales</taxon>
        <taxon>Oleaceae</taxon>
        <taxon>Forsythieae</taxon>
        <taxon>Abeliophyllum</taxon>
    </lineage>
</organism>
<keyword evidence="2" id="KW-1185">Reference proteome</keyword>
<sequence length="123" mass="14272">MSLGETDEDWDFSWMGTPQCHVAITKLDDEQEVQQHDKCDIRSNVERDVNIATEDETTRVQDQTTYDEKTGLEPQVDQTTNYVMTRVQDEHCHEHAAPVKVTKNIDFNWDEPIVNKSNEGDFN</sequence>
<name>A0ABD1Q5F9_9LAMI</name>
<evidence type="ECO:0000313" key="1">
    <source>
        <dbReference type="EMBL" id="KAL2471425.1"/>
    </source>
</evidence>
<evidence type="ECO:0000313" key="2">
    <source>
        <dbReference type="Proteomes" id="UP001604336"/>
    </source>
</evidence>
<comment type="caution">
    <text evidence="1">The sequence shown here is derived from an EMBL/GenBank/DDBJ whole genome shotgun (WGS) entry which is preliminary data.</text>
</comment>
<proteinExistence type="predicted"/>
<dbReference type="Proteomes" id="UP001604336">
    <property type="component" value="Unassembled WGS sequence"/>
</dbReference>
<dbReference type="EMBL" id="JBFOLK010000012">
    <property type="protein sequence ID" value="KAL2471425.1"/>
    <property type="molecule type" value="Genomic_DNA"/>
</dbReference>
<dbReference type="AlphaFoldDB" id="A0ABD1Q5F9"/>
<protein>
    <submittedName>
        <fullName evidence="1">Uncharacterized protein</fullName>
    </submittedName>
</protein>
<gene>
    <name evidence="1" type="ORF">Adt_39561</name>
</gene>
<accession>A0ABD1Q5F9</accession>
<reference evidence="2" key="1">
    <citation type="submission" date="2024-07" db="EMBL/GenBank/DDBJ databases">
        <title>Two chromosome-level genome assemblies of Korean endemic species Abeliophyllum distichum and Forsythia ovata (Oleaceae).</title>
        <authorList>
            <person name="Jang H."/>
        </authorList>
    </citation>
    <scope>NUCLEOTIDE SEQUENCE [LARGE SCALE GENOMIC DNA]</scope>
</reference>